<dbReference type="EMBL" id="JAOL01000153">
    <property type="protein sequence ID" value="EUA87882.1"/>
    <property type="molecule type" value="Genomic_DNA"/>
</dbReference>
<protein>
    <submittedName>
        <fullName evidence="1">PE-PGRS family domain protein</fullName>
    </submittedName>
</protein>
<name>A0ABN0QSZ6_MYCUL</name>
<proteinExistence type="predicted"/>
<reference evidence="1 2" key="1">
    <citation type="submission" date="2014-01" db="EMBL/GenBank/DDBJ databases">
        <authorList>
            <person name="Dobos K."/>
            <person name="Lenaerts A."/>
            <person name="Ordway D."/>
            <person name="DeGroote M.A."/>
            <person name="Parker T."/>
            <person name="Sizemore C."/>
            <person name="Tallon L.J."/>
            <person name="Sadzewicz L.K."/>
            <person name="Sengamalay N."/>
            <person name="Fraser C.M."/>
            <person name="Hine E."/>
            <person name="Shefchek K.A."/>
            <person name="Das S.P."/>
            <person name="Tettelin H."/>
        </authorList>
    </citation>
    <scope>NUCLEOTIDE SEQUENCE [LARGE SCALE GENOMIC DNA]</scope>
    <source>
        <strain evidence="1 2">Harvey</strain>
    </source>
</reference>
<accession>A0ABN0QSZ6</accession>
<comment type="caution">
    <text evidence="1">The sequence shown here is derived from an EMBL/GenBank/DDBJ whole genome shotgun (WGS) entry which is preliminary data.</text>
</comment>
<keyword evidence="2" id="KW-1185">Reference proteome</keyword>
<organism evidence="1 2">
    <name type="scientific">Mycobacterium ulcerans str. Harvey</name>
    <dbReference type="NCBI Taxonomy" id="1299332"/>
    <lineage>
        <taxon>Bacteria</taxon>
        <taxon>Bacillati</taxon>
        <taxon>Actinomycetota</taxon>
        <taxon>Actinomycetes</taxon>
        <taxon>Mycobacteriales</taxon>
        <taxon>Mycobacteriaceae</taxon>
        <taxon>Mycobacterium</taxon>
        <taxon>Mycobacterium ulcerans group</taxon>
    </lineage>
</organism>
<dbReference type="Proteomes" id="UP000020681">
    <property type="component" value="Unassembled WGS sequence"/>
</dbReference>
<sequence length="39" mass="4028">MVVGGLIDAPAVVLDGFLNGETIVDMSLPVTFDVPVLGR</sequence>
<gene>
    <name evidence="1" type="ORF">I551_5707</name>
</gene>
<evidence type="ECO:0000313" key="1">
    <source>
        <dbReference type="EMBL" id="EUA87882.1"/>
    </source>
</evidence>
<evidence type="ECO:0000313" key="2">
    <source>
        <dbReference type="Proteomes" id="UP000020681"/>
    </source>
</evidence>